<reference evidence="4" key="1">
    <citation type="journal article" date="2012" name="Proc. Natl. Acad. Sci. U.S.A.">
        <title>Genome sequence of the button mushroom Agaricus bisporus reveals mechanisms governing adaptation to a humic-rich ecological niche.</title>
        <authorList>
            <person name="Morin E."/>
            <person name="Kohler A."/>
            <person name="Baker A.R."/>
            <person name="Foulongne-Oriol M."/>
            <person name="Lombard V."/>
            <person name="Nagy L.G."/>
            <person name="Ohm R.A."/>
            <person name="Patyshakuliyeva A."/>
            <person name="Brun A."/>
            <person name="Aerts A.L."/>
            <person name="Bailey A.M."/>
            <person name="Billette C."/>
            <person name="Coutinho P.M."/>
            <person name="Deakin G."/>
            <person name="Doddapaneni H."/>
            <person name="Floudas D."/>
            <person name="Grimwood J."/>
            <person name="Hilden K."/>
            <person name="Kuees U."/>
            <person name="LaButti K.M."/>
            <person name="Lapidus A."/>
            <person name="Lindquist E.A."/>
            <person name="Lucas S.M."/>
            <person name="Murat C."/>
            <person name="Riley R.W."/>
            <person name="Salamov A.A."/>
            <person name="Schmutz J."/>
            <person name="Subramanian V."/>
            <person name="Woesten H.A.B."/>
            <person name="Xu J."/>
            <person name="Eastwood D.C."/>
            <person name="Foster G.D."/>
            <person name="Sonnenberg A.S."/>
            <person name="Cullen D."/>
            <person name="de Vries R.P."/>
            <person name="Lundell T."/>
            <person name="Hibbett D.S."/>
            <person name="Henrissat B."/>
            <person name="Burton K.S."/>
            <person name="Kerrigan R.W."/>
            <person name="Challen M.P."/>
            <person name="Grigoriev I.V."/>
            <person name="Martin F."/>
        </authorList>
    </citation>
    <scope>NUCLEOTIDE SEQUENCE [LARGE SCALE GENOMIC DNA]</scope>
    <source>
        <strain evidence="4">JB137-S8 / ATCC MYA-4627 / FGSC 10392</strain>
    </source>
</reference>
<keyword evidence="4" id="KW-1185">Reference proteome</keyword>
<dbReference type="OMA" id="TGHINMT"/>
<dbReference type="eggNOG" id="ENOG502R3Y3">
    <property type="taxonomic scope" value="Eukaryota"/>
</dbReference>
<proteinExistence type="predicted"/>
<dbReference type="HOGENOM" id="CLU_036093_2_1_1"/>
<evidence type="ECO:0000256" key="1">
    <source>
        <dbReference type="SAM" id="MobiDB-lite"/>
    </source>
</evidence>
<evidence type="ECO:0000313" key="3">
    <source>
        <dbReference type="EMBL" id="EKM79719.1"/>
    </source>
</evidence>
<dbReference type="InParanoid" id="K5VYY9"/>
<dbReference type="GeneID" id="18823857"/>
<keyword evidence="2" id="KW-0732">Signal</keyword>
<name>K5VYY9_AGABU</name>
<dbReference type="RefSeq" id="XP_007329073.1">
    <property type="nucleotide sequence ID" value="XM_007329011.1"/>
</dbReference>
<dbReference type="Proteomes" id="UP000008493">
    <property type="component" value="Unassembled WGS sequence"/>
</dbReference>
<feature type="compositionally biased region" description="Low complexity" evidence="1">
    <location>
        <begin position="303"/>
        <end position="329"/>
    </location>
</feature>
<protein>
    <recommendedName>
        <fullName evidence="5">Macrofage activating glycoprotein</fullName>
    </recommendedName>
</protein>
<gene>
    <name evidence="3" type="ORF">AGABI1DRAFT_113037</name>
</gene>
<evidence type="ECO:0000256" key="2">
    <source>
        <dbReference type="SAM" id="SignalP"/>
    </source>
</evidence>
<feature type="region of interest" description="Disordered" evidence="1">
    <location>
        <begin position="303"/>
        <end position="333"/>
    </location>
</feature>
<accession>K5VYY9</accession>
<feature type="signal peptide" evidence="2">
    <location>
        <begin position="1"/>
        <end position="18"/>
    </location>
</feature>
<dbReference type="KEGG" id="abp:AGABI1DRAFT113037"/>
<dbReference type="STRING" id="597362.K5VYY9"/>
<evidence type="ECO:0000313" key="4">
    <source>
        <dbReference type="Proteomes" id="UP000008493"/>
    </source>
</evidence>
<sequence>MFSLSLSAVFLAASLARAQVTGTFPPTPLYSKHFPHPTDLPEKVDTDQGLIRGTQFGYNICNSTTEGPTSLCQTSYVNGIEDFCLWSTPTEGKPISETEGETVAYCSKKGYGTRVMPAGTIKGLQVIKTPSYISYVGFIDQTLLGLPADDFGGELDPHGADLRGNPMGGVVYSKNFTSDGLPTQVPDWNLFIGGGGFCMKICDPADPNAARYCENRLDRIGCAYNLPSNAQTGTFEVCEGDNMEFPGVYTSNGATLTYAQPAESLGPITTVPYTPVVPSSSNCVTYTSAQIYTDLVAPSGATSSGASGSAPTAAGQSTSTATGRGAGSTDSPNDASALAVSGISLLGVVFASLFFS</sequence>
<dbReference type="EMBL" id="JH971389">
    <property type="protein sequence ID" value="EKM79719.1"/>
    <property type="molecule type" value="Genomic_DNA"/>
</dbReference>
<dbReference type="OrthoDB" id="2564904at2759"/>
<dbReference type="AlphaFoldDB" id="K5VYY9"/>
<feature type="chain" id="PRO_5003888830" description="Macrofage activating glycoprotein" evidence="2">
    <location>
        <begin position="19"/>
        <end position="356"/>
    </location>
</feature>
<organism evidence="3 4">
    <name type="scientific">Agaricus bisporus var. burnettii (strain JB137-S8 / ATCC MYA-4627 / FGSC 10392)</name>
    <name type="common">White button mushroom</name>
    <dbReference type="NCBI Taxonomy" id="597362"/>
    <lineage>
        <taxon>Eukaryota</taxon>
        <taxon>Fungi</taxon>
        <taxon>Dikarya</taxon>
        <taxon>Basidiomycota</taxon>
        <taxon>Agaricomycotina</taxon>
        <taxon>Agaricomycetes</taxon>
        <taxon>Agaricomycetidae</taxon>
        <taxon>Agaricales</taxon>
        <taxon>Agaricineae</taxon>
        <taxon>Agaricaceae</taxon>
        <taxon>Agaricus</taxon>
    </lineage>
</organism>
<evidence type="ECO:0008006" key="5">
    <source>
        <dbReference type="Google" id="ProtNLM"/>
    </source>
</evidence>